<dbReference type="AlphaFoldDB" id="A0A8I1M4W4"/>
<dbReference type="Proteomes" id="UP000664405">
    <property type="component" value="Unassembled WGS sequence"/>
</dbReference>
<evidence type="ECO:0000313" key="2">
    <source>
        <dbReference type="EMBL" id="PKR50003.1"/>
    </source>
</evidence>
<dbReference type="EMBL" id="JAEKJW010000001">
    <property type="protein sequence ID" value="MBN8195227.1"/>
    <property type="molecule type" value="Genomic_DNA"/>
</dbReference>
<organism evidence="1 4">
    <name type="scientific">Thalassospira povalilytica</name>
    <dbReference type="NCBI Taxonomy" id="732237"/>
    <lineage>
        <taxon>Bacteria</taxon>
        <taxon>Pseudomonadati</taxon>
        <taxon>Pseudomonadota</taxon>
        <taxon>Alphaproteobacteria</taxon>
        <taxon>Rhodospirillales</taxon>
        <taxon>Thalassospiraceae</taxon>
        <taxon>Thalassospira</taxon>
    </lineage>
</organism>
<dbReference type="Proteomes" id="UP000233365">
    <property type="component" value="Unassembled WGS sequence"/>
</dbReference>
<gene>
    <name evidence="2" type="ORF">CU041_09775</name>
    <name evidence="1" type="ORF">JF547_01735</name>
</gene>
<dbReference type="EMBL" id="PGTS01000003">
    <property type="protein sequence ID" value="PKR50003.1"/>
    <property type="molecule type" value="Genomic_DNA"/>
</dbReference>
<evidence type="ECO:0000313" key="4">
    <source>
        <dbReference type="Proteomes" id="UP000664405"/>
    </source>
</evidence>
<sequence>MNLIELQDMARERGFTHIFSARDNHVICDGQEVRYHADDLTIVDFRSVDNGTDPGDDATLYMIEAKDGLRGMLIVPDSFHTDPDKADLVDHLRRNQS</sequence>
<name>A0A8I1M4W4_9PROT</name>
<comment type="caution">
    <text evidence="1">The sequence shown here is derived from an EMBL/GenBank/DDBJ whole genome shotgun (WGS) entry which is preliminary data.</text>
</comment>
<accession>A0A8I1M4W4</accession>
<reference evidence="2 3" key="1">
    <citation type="submission" date="2017-11" db="EMBL/GenBank/DDBJ databases">
        <title>Biodiversity and function of Thalassospira species in the particle-attached aromatic-hydrocarbon-degrading consortia from the surface seawater of the China South Sea.</title>
        <authorList>
            <person name="Dong C."/>
            <person name="Liu R."/>
            <person name="Shao Z."/>
        </authorList>
    </citation>
    <scope>NUCLEOTIDE SEQUENCE [LARGE SCALE GENOMIC DNA]</scope>
    <source>
        <strain evidence="2 3">139Z-12</strain>
    </source>
</reference>
<evidence type="ECO:0000313" key="3">
    <source>
        <dbReference type="Proteomes" id="UP000233365"/>
    </source>
</evidence>
<keyword evidence="3" id="KW-1185">Reference proteome</keyword>
<proteinExistence type="predicted"/>
<protein>
    <submittedName>
        <fullName evidence="1">Phosphoribosylpyrophosphate synthetase</fullName>
    </submittedName>
</protein>
<evidence type="ECO:0000313" key="1">
    <source>
        <dbReference type="EMBL" id="MBN8195227.1"/>
    </source>
</evidence>
<dbReference type="RefSeq" id="WP_101246714.1">
    <property type="nucleotide sequence ID" value="NZ_JAEKJW010000001.1"/>
</dbReference>
<reference evidence="1" key="2">
    <citation type="submission" date="2020-12" db="EMBL/GenBank/DDBJ databases">
        <title>Oil enriched cultivation method for isolating marine PHA-producing bacteria.</title>
        <authorList>
            <person name="Zheng W."/>
            <person name="Yu S."/>
            <person name="Huang Y."/>
        </authorList>
    </citation>
    <scope>NUCLEOTIDE SEQUENCE</scope>
    <source>
        <strain evidence="1">SY-2-3</strain>
    </source>
</reference>